<organism evidence="1 2">
    <name type="scientific">Desulfofustis limnaeus</name>
    <dbReference type="NCBI Taxonomy" id="2740163"/>
    <lineage>
        <taxon>Bacteria</taxon>
        <taxon>Pseudomonadati</taxon>
        <taxon>Thermodesulfobacteriota</taxon>
        <taxon>Desulfobulbia</taxon>
        <taxon>Desulfobulbales</taxon>
        <taxon>Desulfocapsaceae</taxon>
        <taxon>Desulfofustis</taxon>
    </lineage>
</organism>
<keyword evidence="2" id="KW-1185">Reference proteome</keyword>
<dbReference type="EMBL" id="AP025516">
    <property type="protein sequence ID" value="BDD86007.1"/>
    <property type="molecule type" value="Genomic_DNA"/>
</dbReference>
<protein>
    <submittedName>
        <fullName evidence="1">Uncharacterized protein</fullName>
    </submittedName>
</protein>
<proteinExistence type="predicted"/>
<evidence type="ECO:0000313" key="1">
    <source>
        <dbReference type="EMBL" id="BDD86007.1"/>
    </source>
</evidence>
<gene>
    <name evidence="1" type="ORF">DPPLL_03720</name>
</gene>
<dbReference type="Proteomes" id="UP000830055">
    <property type="component" value="Chromosome"/>
</dbReference>
<reference evidence="1 2" key="1">
    <citation type="submission" date="2022-01" db="EMBL/GenBank/DDBJ databases">
        <title>Desulfofustis limnae sp. nov., a novel mesophilic sulfate-reducing bacterium isolated from marsh soil.</title>
        <authorList>
            <person name="Watanabe M."/>
            <person name="Takahashi A."/>
            <person name="Kojima H."/>
            <person name="Fukui M."/>
        </authorList>
    </citation>
    <scope>NUCLEOTIDE SEQUENCE [LARGE SCALE GENOMIC DNA]</scope>
    <source>
        <strain evidence="1 2">PPLL</strain>
    </source>
</reference>
<name>A0ABN6M4G7_9BACT</name>
<accession>A0ABN6M4G7</accession>
<evidence type="ECO:0000313" key="2">
    <source>
        <dbReference type="Proteomes" id="UP000830055"/>
    </source>
</evidence>
<sequence length="69" mass="7542">MVDSQSITLKANQAALILEVDEDGAIDINVAALEEEGLASALCQAIAYKIVHDEQFQAELMDMLDFEDD</sequence>
<dbReference type="RefSeq" id="WP_284153110.1">
    <property type="nucleotide sequence ID" value="NZ_AP025516.1"/>
</dbReference>